<organism evidence="1 2">
    <name type="scientific">Hexamita inflata</name>
    <dbReference type="NCBI Taxonomy" id="28002"/>
    <lineage>
        <taxon>Eukaryota</taxon>
        <taxon>Metamonada</taxon>
        <taxon>Diplomonadida</taxon>
        <taxon>Hexamitidae</taxon>
        <taxon>Hexamitinae</taxon>
        <taxon>Hexamita</taxon>
    </lineage>
</organism>
<gene>
    <name evidence="1" type="ORF">HINF_LOCUS22326</name>
</gene>
<proteinExistence type="predicted"/>
<comment type="caution">
    <text evidence="1">The sequence shown here is derived from an EMBL/GenBank/DDBJ whole genome shotgun (WGS) entry which is preliminary data.</text>
</comment>
<evidence type="ECO:0000313" key="1">
    <source>
        <dbReference type="EMBL" id="CAL6010936.1"/>
    </source>
</evidence>
<keyword evidence="2" id="KW-1185">Reference proteome</keyword>
<accession>A0ABP1I7E1</accession>
<protein>
    <submittedName>
        <fullName evidence="1">Hypothetical_protein</fullName>
    </submittedName>
</protein>
<reference evidence="1 2" key="1">
    <citation type="submission" date="2024-07" db="EMBL/GenBank/DDBJ databases">
        <authorList>
            <person name="Akdeniz Z."/>
        </authorList>
    </citation>
    <scope>NUCLEOTIDE SEQUENCE [LARGE SCALE GENOMIC DNA]</scope>
</reference>
<sequence length="172" mass="19902">MKVIEQTIEQELLQQRSNKMILQQFNLLREALFNINIHYSSFPFYSLSHNIFETQILFDYWPIPFPQFLLQSFLPSCFTINLRISKQSKAAIIKLKPMRGTIILTAYTQASICGSRSISATINPSYCSNLLQKISQLSSDYSLLKHLTNFSYAYEQVSVGFIEHESVIRSMN</sequence>
<dbReference type="EMBL" id="CAXDID020000062">
    <property type="protein sequence ID" value="CAL6010936.1"/>
    <property type="molecule type" value="Genomic_DNA"/>
</dbReference>
<name>A0ABP1I7E1_9EUKA</name>
<evidence type="ECO:0000313" key="2">
    <source>
        <dbReference type="Proteomes" id="UP001642409"/>
    </source>
</evidence>
<dbReference type="Proteomes" id="UP001642409">
    <property type="component" value="Unassembled WGS sequence"/>
</dbReference>